<evidence type="ECO:0000256" key="1">
    <source>
        <dbReference type="SAM" id="MobiDB-lite"/>
    </source>
</evidence>
<keyword evidence="7" id="KW-1185">Reference proteome</keyword>
<feature type="compositionally biased region" description="Low complexity" evidence="1">
    <location>
        <begin position="130"/>
        <end position="139"/>
    </location>
</feature>
<geneLocation type="plasmid" evidence="5 8">
    <name>unnamed4</name>
</geneLocation>
<dbReference type="AlphaFoldDB" id="A0AAP1VBS2"/>
<dbReference type="Proteomes" id="UP000664048">
    <property type="component" value="Unassembled WGS sequence"/>
</dbReference>
<dbReference type="EMBL" id="JAGEMX010000027">
    <property type="protein sequence ID" value="MBO1835172.1"/>
    <property type="molecule type" value="Genomic_DNA"/>
</dbReference>
<accession>A0AAP1VBS2</accession>
<evidence type="ECO:0000256" key="2">
    <source>
        <dbReference type="SAM" id="SignalP"/>
    </source>
</evidence>
<feature type="compositionally biased region" description="Basic and acidic residues" evidence="1">
    <location>
        <begin position="119"/>
        <end position="129"/>
    </location>
</feature>
<feature type="chain" id="PRO_5044711563" evidence="2">
    <location>
        <begin position="35"/>
        <end position="224"/>
    </location>
</feature>
<gene>
    <name evidence="4" type="ORF">J4M89_37905</name>
    <name evidence="3" type="ORF">JIN94_37185</name>
    <name evidence="5" type="ORF">LXE91_43230</name>
</gene>
<name>A0AAP1VBS2_9BURK</name>
<sequence length="224" mass="23900">MTNYRTARSLRSVIATSIITTGAVLLGSASIAQAQEAAHSAATDPESQVASDEPANLNDDTNRFVYRRYTNDTRTNDRLNAVFHLIQSQGNGLTWEGESRPANDSTGVPAVVAASTTRDAAKTGTKETSKTASESAAPSTPAPDPVLTWSFRPDYTAQQTLSAWAKIAGWNEPTWNAKNPFQGRGEIRGTFIDALRALASAAPQLDFRASLDKKSITVIDSIGG</sequence>
<dbReference type="RefSeq" id="WP_141715651.1">
    <property type="nucleotide sequence ID" value="NZ_CABVQA010000069.1"/>
</dbReference>
<evidence type="ECO:0000313" key="4">
    <source>
        <dbReference type="EMBL" id="MBO1835172.1"/>
    </source>
</evidence>
<keyword evidence="5" id="KW-0614">Plasmid</keyword>
<dbReference type="EMBL" id="JAENIB010000033">
    <property type="protein sequence ID" value="MBK1935530.1"/>
    <property type="molecule type" value="Genomic_DNA"/>
</dbReference>
<evidence type="ECO:0000313" key="7">
    <source>
        <dbReference type="Proteomes" id="UP000664048"/>
    </source>
</evidence>
<protein>
    <submittedName>
        <fullName evidence="5">Toxin co-regulated pilus biosynthesis Q family protein</fullName>
    </submittedName>
</protein>
<feature type="region of interest" description="Disordered" evidence="1">
    <location>
        <begin position="115"/>
        <end position="145"/>
    </location>
</feature>
<dbReference type="Proteomes" id="UP001220209">
    <property type="component" value="Plasmid unnamed4"/>
</dbReference>
<evidence type="ECO:0000313" key="8">
    <source>
        <dbReference type="Proteomes" id="UP001220209"/>
    </source>
</evidence>
<organism evidence="3 6">
    <name type="scientific">Burkholderia contaminans</name>
    <dbReference type="NCBI Taxonomy" id="488447"/>
    <lineage>
        <taxon>Bacteria</taxon>
        <taxon>Pseudomonadati</taxon>
        <taxon>Pseudomonadota</taxon>
        <taxon>Betaproteobacteria</taxon>
        <taxon>Burkholderiales</taxon>
        <taxon>Burkholderiaceae</taxon>
        <taxon>Burkholderia</taxon>
        <taxon>Burkholderia cepacia complex</taxon>
    </lineage>
</organism>
<reference evidence="4 7" key="2">
    <citation type="submission" date="2021-03" db="EMBL/GenBank/DDBJ databases">
        <title>Clinical course, treatment and visual outcome of an outbreak of Burkholderia contaminans endophthalmitis following cataract surgery.</title>
        <authorList>
            <person name="Lind C."/>
            <person name="Olsen K."/>
            <person name="Angelsen N.K."/>
            <person name="Krefting E.A."/>
            <person name="Fossen K."/>
            <person name="Gravningen K."/>
            <person name="Depoorter E."/>
            <person name="Vandamme P."/>
            <person name="Bertelsen G."/>
        </authorList>
    </citation>
    <scope>NUCLEOTIDE SEQUENCE [LARGE SCALE GENOMIC DNA]</scope>
    <source>
        <strain evidence="4 7">51242556</strain>
    </source>
</reference>
<feature type="region of interest" description="Disordered" evidence="1">
    <location>
        <begin position="37"/>
        <end position="59"/>
    </location>
</feature>
<evidence type="ECO:0000313" key="6">
    <source>
        <dbReference type="Proteomes" id="UP000611459"/>
    </source>
</evidence>
<proteinExistence type="predicted"/>
<evidence type="ECO:0000313" key="5">
    <source>
        <dbReference type="EMBL" id="WFN24183.1"/>
    </source>
</evidence>
<reference evidence="3" key="1">
    <citation type="submission" date="2021-01" db="EMBL/GenBank/DDBJ databases">
        <title>Outbreak of Burkholderia contaminns endophthalmitis traced to a clinical ventilation system.</title>
        <authorList>
            <person name="Lipuma J."/>
            <person name="Spilker T."/>
            <person name="Kratholm J."/>
        </authorList>
    </citation>
    <scope>NUCLEOTIDE SEQUENCE</scope>
    <source>
        <strain evidence="3">HI4954</strain>
    </source>
</reference>
<keyword evidence="2" id="KW-0732">Signal</keyword>
<reference evidence="5 8" key="3">
    <citation type="submission" date="2021-12" db="EMBL/GenBank/DDBJ databases">
        <title>Genomic and phenotypic characterization of three Burkholderia contaminans isolates recovered from different sources.</title>
        <authorList>
            <person name="Lopez De Volder A."/>
            <person name="Fan Y."/>
            <person name="Nunvar J."/>
            <person name="Herrera T."/>
            <person name="Timp W."/>
            <person name="Degrossi J."/>
        </authorList>
    </citation>
    <scope>NUCLEOTIDE SEQUENCE [LARGE SCALE GENOMIC DNA]</scope>
    <source>
        <strain evidence="5 8">LMG 23361</strain>
        <plasmid evidence="5 8">unnamed4</plasmid>
    </source>
</reference>
<dbReference type="Proteomes" id="UP000611459">
    <property type="component" value="Unassembled WGS sequence"/>
</dbReference>
<dbReference type="EMBL" id="CP090646">
    <property type="protein sequence ID" value="WFN24183.1"/>
    <property type="molecule type" value="Genomic_DNA"/>
</dbReference>
<feature type="signal peptide" evidence="2">
    <location>
        <begin position="1"/>
        <end position="34"/>
    </location>
</feature>
<evidence type="ECO:0000313" key="3">
    <source>
        <dbReference type="EMBL" id="MBK1935530.1"/>
    </source>
</evidence>